<evidence type="ECO:0000313" key="2">
    <source>
        <dbReference type="Proteomes" id="UP000814176"/>
    </source>
</evidence>
<reference evidence="1 2" key="1">
    <citation type="journal article" date="2021" name="Environ. Microbiol.">
        <title>Gene family expansions and transcriptome signatures uncover fungal adaptations to wood decay.</title>
        <authorList>
            <person name="Hage H."/>
            <person name="Miyauchi S."/>
            <person name="Viragh M."/>
            <person name="Drula E."/>
            <person name="Min B."/>
            <person name="Chaduli D."/>
            <person name="Navarro D."/>
            <person name="Favel A."/>
            <person name="Norest M."/>
            <person name="Lesage-Meessen L."/>
            <person name="Balint B."/>
            <person name="Merenyi Z."/>
            <person name="de Eugenio L."/>
            <person name="Morin E."/>
            <person name="Martinez A.T."/>
            <person name="Baldrian P."/>
            <person name="Stursova M."/>
            <person name="Martinez M.J."/>
            <person name="Novotny C."/>
            <person name="Magnuson J.K."/>
            <person name="Spatafora J.W."/>
            <person name="Maurice S."/>
            <person name="Pangilinan J."/>
            <person name="Andreopoulos W."/>
            <person name="LaButti K."/>
            <person name="Hundley H."/>
            <person name="Na H."/>
            <person name="Kuo A."/>
            <person name="Barry K."/>
            <person name="Lipzen A."/>
            <person name="Henrissat B."/>
            <person name="Riley R."/>
            <person name="Ahrendt S."/>
            <person name="Nagy L.G."/>
            <person name="Grigoriev I.V."/>
            <person name="Martin F."/>
            <person name="Rosso M.N."/>
        </authorList>
    </citation>
    <scope>NUCLEOTIDE SEQUENCE [LARGE SCALE GENOMIC DNA]</scope>
    <source>
        <strain evidence="1 2">CIRM-BRFM 1785</strain>
    </source>
</reference>
<sequence length="215" mass="23371">MCLSLILNGRSVSLVGAGAGARLGARGTSRWRHMSTATRTRGGDSASSPRSSLASSSLLSAVHSLMGSVLDSAHLCTPCFIWYWICLVGIFGYAPSCVGRLASAVCMHPPYAASLLHACNPPAVIRHRPNRPCLRERRISSDLHADALPWHGSVYPSPAGFRLDVERHVEFDTTAGRHRRKRALAHPSRRECPSDCRLASLTDQAQSDCTRSRSR</sequence>
<keyword evidence="2" id="KW-1185">Reference proteome</keyword>
<accession>A0ABQ8K1K3</accession>
<proteinExistence type="predicted"/>
<gene>
    <name evidence="1" type="ORF">C8Q71DRAFT_379983</name>
</gene>
<dbReference type="EMBL" id="JADCUA010000033">
    <property type="protein sequence ID" value="KAH9830144.1"/>
    <property type="molecule type" value="Genomic_DNA"/>
</dbReference>
<dbReference type="GeneID" id="71998910"/>
<dbReference type="RefSeq" id="XP_047773496.1">
    <property type="nucleotide sequence ID" value="XM_047918178.1"/>
</dbReference>
<evidence type="ECO:0000313" key="1">
    <source>
        <dbReference type="EMBL" id="KAH9830144.1"/>
    </source>
</evidence>
<name>A0ABQ8K1K3_9APHY</name>
<organism evidence="1 2">
    <name type="scientific">Rhodofomes roseus</name>
    <dbReference type="NCBI Taxonomy" id="34475"/>
    <lineage>
        <taxon>Eukaryota</taxon>
        <taxon>Fungi</taxon>
        <taxon>Dikarya</taxon>
        <taxon>Basidiomycota</taxon>
        <taxon>Agaricomycotina</taxon>
        <taxon>Agaricomycetes</taxon>
        <taxon>Polyporales</taxon>
        <taxon>Rhodofomes</taxon>
    </lineage>
</organism>
<protein>
    <submittedName>
        <fullName evidence="1">Uncharacterized protein</fullName>
    </submittedName>
</protein>
<comment type="caution">
    <text evidence="1">The sequence shown here is derived from an EMBL/GenBank/DDBJ whole genome shotgun (WGS) entry which is preliminary data.</text>
</comment>
<dbReference type="Proteomes" id="UP000814176">
    <property type="component" value="Unassembled WGS sequence"/>
</dbReference>